<dbReference type="EMBL" id="JACHXA010000002">
    <property type="protein sequence ID" value="MBB3064758.1"/>
    <property type="molecule type" value="Genomic_DNA"/>
</dbReference>
<protein>
    <recommendedName>
        <fullName evidence="4">SmpA / OmlA family protein</fullName>
    </recommendedName>
</protein>
<feature type="compositionally biased region" description="Polar residues" evidence="1">
    <location>
        <begin position="67"/>
        <end position="78"/>
    </location>
</feature>
<feature type="compositionally biased region" description="Polar residues" evidence="1">
    <location>
        <begin position="37"/>
        <end position="49"/>
    </location>
</feature>
<accession>A0A839SR49</accession>
<evidence type="ECO:0000256" key="1">
    <source>
        <dbReference type="SAM" id="MobiDB-lite"/>
    </source>
</evidence>
<dbReference type="PROSITE" id="PS51257">
    <property type="entry name" value="PROKAR_LIPOPROTEIN"/>
    <property type="match status" value="1"/>
</dbReference>
<dbReference type="Proteomes" id="UP000581135">
    <property type="component" value="Unassembled WGS sequence"/>
</dbReference>
<evidence type="ECO:0000313" key="2">
    <source>
        <dbReference type="EMBL" id="MBB3064758.1"/>
    </source>
</evidence>
<organism evidence="2 3">
    <name type="scientific">Limibacillus halophilus</name>
    <dbReference type="NCBI Taxonomy" id="1579333"/>
    <lineage>
        <taxon>Bacteria</taxon>
        <taxon>Pseudomonadati</taxon>
        <taxon>Pseudomonadota</taxon>
        <taxon>Alphaproteobacteria</taxon>
        <taxon>Rhodospirillales</taxon>
        <taxon>Rhodovibrionaceae</taxon>
        <taxon>Limibacillus</taxon>
    </lineage>
</organism>
<dbReference type="AlphaFoldDB" id="A0A839SR49"/>
<name>A0A839SR49_9PROT</name>
<reference evidence="2 3" key="1">
    <citation type="submission" date="2020-08" db="EMBL/GenBank/DDBJ databases">
        <title>Genomic Encyclopedia of Type Strains, Phase III (KMG-III): the genomes of soil and plant-associated and newly described type strains.</title>
        <authorList>
            <person name="Whitman W."/>
        </authorList>
    </citation>
    <scope>NUCLEOTIDE SEQUENCE [LARGE SCALE GENOMIC DNA]</scope>
    <source>
        <strain evidence="2 3">CECT 8803</strain>
    </source>
</reference>
<gene>
    <name evidence="2" type="ORF">FHR98_001030</name>
</gene>
<evidence type="ECO:0000313" key="3">
    <source>
        <dbReference type="Proteomes" id="UP000581135"/>
    </source>
</evidence>
<comment type="caution">
    <text evidence="2">The sequence shown here is derived from an EMBL/GenBank/DDBJ whole genome shotgun (WGS) entry which is preliminary data.</text>
</comment>
<dbReference type="RefSeq" id="WP_183415554.1">
    <property type="nucleotide sequence ID" value="NZ_JACHXA010000002.1"/>
</dbReference>
<keyword evidence="3" id="KW-1185">Reference proteome</keyword>
<proteinExistence type="predicted"/>
<sequence length="161" mass="16944">MTVARSGIVKLLPCLGLIAVLAGCDKSRIDDLVSRLPSGSSKVQSTAGTGSAGAKVTTPPPEKPTKSEQSTGQTQTVNEASLIGLSEAQTEKLFGKPASVSQDPPAVIWRYAGRDCGLALFFYMDVNANAYRVLTYEAEPKERDVSSCAGALHEEKIARSG</sequence>
<feature type="region of interest" description="Disordered" evidence="1">
    <location>
        <begin position="37"/>
        <end position="78"/>
    </location>
</feature>
<evidence type="ECO:0008006" key="4">
    <source>
        <dbReference type="Google" id="ProtNLM"/>
    </source>
</evidence>